<evidence type="ECO:0000256" key="5">
    <source>
        <dbReference type="ARBA" id="ARBA00023136"/>
    </source>
</evidence>
<dbReference type="EMBL" id="JMCB01000022">
    <property type="protein sequence ID" value="KFE62420.1"/>
    <property type="molecule type" value="Genomic_DNA"/>
</dbReference>
<dbReference type="Proteomes" id="UP000028725">
    <property type="component" value="Unassembled WGS sequence"/>
</dbReference>
<dbReference type="RefSeq" id="WP_044197590.1">
    <property type="nucleotide sequence ID" value="NZ_JMCB01000022.1"/>
</dbReference>
<comment type="similarity">
    <text evidence="7">Belongs to the ATPase delta chain family.</text>
</comment>
<gene>
    <name evidence="7" type="primary">atpH</name>
    <name evidence="8" type="ORF">DB31_4130</name>
</gene>
<evidence type="ECO:0000313" key="9">
    <source>
        <dbReference type="Proteomes" id="UP000028725"/>
    </source>
</evidence>
<keyword evidence="7" id="KW-1003">Cell membrane</keyword>
<comment type="function">
    <text evidence="7">This protein is part of the stalk that links CF(0) to CF(1). It either transmits conformational changes from CF(0) to CF(1) or is implicated in proton conduction.</text>
</comment>
<dbReference type="PRINTS" id="PR00125">
    <property type="entry name" value="ATPASEDELTA"/>
</dbReference>
<proteinExistence type="inferred from homology"/>
<evidence type="ECO:0000256" key="4">
    <source>
        <dbReference type="ARBA" id="ARBA00023065"/>
    </source>
</evidence>
<dbReference type="Pfam" id="PF00213">
    <property type="entry name" value="OSCP"/>
    <property type="match status" value="1"/>
</dbReference>
<dbReference type="InterPro" id="IPR026015">
    <property type="entry name" value="ATP_synth_OSCP/delta_N_sf"/>
</dbReference>
<evidence type="ECO:0000256" key="1">
    <source>
        <dbReference type="ARBA" id="ARBA00004370"/>
    </source>
</evidence>
<dbReference type="NCBIfam" id="TIGR01145">
    <property type="entry name" value="ATP_synt_delta"/>
    <property type="match status" value="1"/>
</dbReference>
<dbReference type="PATRIC" id="fig|394096.3.peg.7864"/>
<keyword evidence="4 7" id="KW-0406">Ion transport</keyword>
<keyword evidence="2 7" id="KW-0813">Transport</keyword>
<dbReference type="GO" id="GO:0046933">
    <property type="term" value="F:proton-transporting ATP synthase activity, rotational mechanism"/>
    <property type="evidence" value="ECO:0007669"/>
    <property type="project" value="UniProtKB-UniRule"/>
</dbReference>
<comment type="subcellular location">
    <subcellularLocation>
        <location evidence="7">Cell membrane</location>
        <topology evidence="7">Peripheral membrane protein</topology>
    </subcellularLocation>
    <subcellularLocation>
        <location evidence="1">Membrane</location>
    </subcellularLocation>
</comment>
<accession>A0A085W407</accession>
<keyword evidence="6 7" id="KW-0066">ATP synthesis</keyword>
<dbReference type="InterPro" id="IPR000711">
    <property type="entry name" value="ATPase_OSCP/dsu"/>
</dbReference>
<evidence type="ECO:0000256" key="3">
    <source>
        <dbReference type="ARBA" id="ARBA00022781"/>
    </source>
</evidence>
<name>A0A085W407_9BACT</name>
<comment type="function">
    <text evidence="7">F(1)F(0) ATP synthase produces ATP from ADP in the presence of a proton or sodium gradient. F-type ATPases consist of two structural domains, F(1) containing the extramembraneous catalytic core and F(0) containing the membrane proton channel, linked together by a central stalk and a peripheral stalk. During catalysis, ATP synthesis in the catalytic domain of F(1) is coupled via a rotary mechanism of the central stalk subunits to proton translocation.</text>
</comment>
<dbReference type="STRING" id="394096.DB31_4130"/>
<dbReference type="GO" id="GO:0045259">
    <property type="term" value="C:proton-transporting ATP synthase complex"/>
    <property type="evidence" value="ECO:0007669"/>
    <property type="project" value="UniProtKB-KW"/>
</dbReference>
<evidence type="ECO:0000256" key="7">
    <source>
        <dbReference type="HAMAP-Rule" id="MF_01416"/>
    </source>
</evidence>
<keyword evidence="5 7" id="KW-0472">Membrane</keyword>
<keyword evidence="9" id="KW-1185">Reference proteome</keyword>
<dbReference type="Gene3D" id="1.10.520.20">
    <property type="entry name" value="N-terminal domain of the delta subunit of the F1F0-ATP synthase"/>
    <property type="match status" value="1"/>
</dbReference>
<dbReference type="GO" id="GO:0005886">
    <property type="term" value="C:plasma membrane"/>
    <property type="evidence" value="ECO:0007669"/>
    <property type="project" value="UniProtKB-SubCell"/>
</dbReference>
<protein>
    <recommendedName>
        <fullName evidence="7">ATP synthase subunit delta</fullName>
    </recommendedName>
    <alternativeName>
        <fullName evidence="7">ATP synthase F(1) sector subunit delta</fullName>
    </alternativeName>
    <alternativeName>
        <fullName evidence="7">F-type ATPase subunit delta</fullName>
        <shortName evidence="7">F-ATPase subunit delta</shortName>
    </alternativeName>
</protein>
<comment type="caution">
    <text evidence="8">The sequence shown here is derived from an EMBL/GenBank/DDBJ whole genome shotgun (WGS) entry which is preliminary data.</text>
</comment>
<keyword evidence="7" id="KW-0139">CF(1)</keyword>
<reference evidence="8 9" key="1">
    <citation type="submission" date="2014-04" db="EMBL/GenBank/DDBJ databases">
        <title>Genome assembly of Hyalangium minutum DSM 14724.</title>
        <authorList>
            <person name="Sharma G."/>
            <person name="Subramanian S."/>
        </authorList>
    </citation>
    <scope>NUCLEOTIDE SEQUENCE [LARGE SCALE GENOMIC DNA]</scope>
    <source>
        <strain evidence="8 9">DSM 14724</strain>
    </source>
</reference>
<evidence type="ECO:0000256" key="6">
    <source>
        <dbReference type="ARBA" id="ARBA00023310"/>
    </source>
</evidence>
<evidence type="ECO:0000313" key="8">
    <source>
        <dbReference type="EMBL" id="KFE62420.1"/>
    </source>
</evidence>
<organism evidence="8 9">
    <name type="scientific">Hyalangium minutum</name>
    <dbReference type="NCBI Taxonomy" id="394096"/>
    <lineage>
        <taxon>Bacteria</taxon>
        <taxon>Pseudomonadati</taxon>
        <taxon>Myxococcota</taxon>
        <taxon>Myxococcia</taxon>
        <taxon>Myxococcales</taxon>
        <taxon>Cystobacterineae</taxon>
        <taxon>Archangiaceae</taxon>
        <taxon>Hyalangium</taxon>
    </lineage>
</organism>
<dbReference type="SUPFAM" id="SSF47928">
    <property type="entry name" value="N-terminal domain of the delta subunit of the F1F0-ATP synthase"/>
    <property type="match status" value="1"/>
</dbReference>
<dbReference type="HAMAP" id="MF_01416">
    <property type="entry name" value="ATP_synth_delta_bact"/>
    <property type="match status" value="1"/>
</dbReference>
<dbReference type="OrthoDB" id="9802471at2"/>
<dbReference type="AlphaFoldDB" id="A0A085W407"/>
<keyword evidence="3 7" id="KW-0375">Hydrogen ion transport</keyword>
<evidence type="ECO:0000256" key="2">
    <source>
        <dbReference type="ARBA" id="ARBA00022448"/>
    </source>
</evidence>
<sequence>MVNVSIARRYARALLDVAADANRIDAVADQLTAFVKAYESNPELSDVLLNPAFSRSQRSHVVEAMIQLTGNIDPTLANALRLLVDRNRLVYLPDIARVYRDMADARSGRVRGHVTSASKLAPDAVEQLRKSLQQLTQRDVILESREDPSLLGGVSAQVGSVLFDGSVRTQLEQMRRALKQQ</sequence>
<dbReference type="PANTHER" id="PTHR11910">
    <property type="entry name" value="ATP SYNTHASE DELTA CHAIN"/>
    <property type="match status" value="1"/>
</dbReference>